<comment type="caution">
    <text evidence="1">The sequence shown here is derived from an EMBL/GenBank/DDBJ whole genome shotgun (WGS) entry which is preliminary data.</text>
</comment>
<reference evidence="1" key="1">
    <citation type="submission" date="2020-06" db="EMBL/GenBank/DDBJ databases">
        <title>Draft genome of Bugula neritina, a colonial animal packing powerful symbionts and potential medicines.</title>
        <authorList>
            <person name="Rayko M."/>
        </authorList>
    </citation>
    <scope>NUCLEOTIDE SEQUENCE [LARGE SCALE GENOMIC DNA]</scope>
    <source>
        <strain evidence="1">Kwan_BN1</strain>
    </source>
</reference>
<organism evidence="1 2">
    <name type="scientific">Bugula neritina</name>
    <name type="common">Brown bryozoan</name>
    <name type="synonym">Sertularia neritina</name>
    <dbReference type="NCBI Taxonomy" id="10212"/>
    <lineage>
        <taxon>Eukaryota</taxon>
        <taxon>Metazoa</taxon>
        <taxon>Spiralia</taxon>
        <taxon>Lophotrochozoa</taxon>
        <taxon>Bryozoa</taxon>
        <taxon>Gymnolaemata</taxon>
        <taxon>Cheilostomatida</taxon>
        <taxon>Flustrina</taxon>
        <taxon>Buguloidea</taxon>
        <taxon>Bugulidae</taxon>
        <taxon>Bugula</taxon>
    </lineage>
</organism>
<sequence length="153" mass="16143">MSGSSQSTRNPEPFFSVSSAQCPCVCSTGGGMMRGAGASRGARGNMMRGRGMHRPAATGISHNSDNLYEDVYEPISSASFTNSFAENGGLAGSLGVGSGGGNSYFDEFPEPNSDNRLGGLEFARNAQRSVPAKPMRFNHNHMSSLQSIHQKAF</sequence>
<keyword evidence="2" id="KW-1185">Reference proteome</keyword>
<dbReference type="EMBL" id="VXIV02000082">
    <property type="protein sequence ID" value="KAF6041069.1"/>
    <property type="molecule type" value="Genomic_DNA"/>
</dbReference>
<gene>
    <name evidence="1" type="ORF">EB796_000610</name>
</gene>
<dbReference type="AlphaFoldDB" id="A0A7J7KSF4"/>
<evidence type="ECO:0000313" key="2">
    <source>
        <dbReference type="Proteomes" id="UP000593567"/>
    </source>
</evidence>
<protein>
    <submittedName>
        <fullName evidence="1">Uncharacterized protein</fullName>
    </submittedName>
</protein>
<accession>A0A7J7KSF4</accession>
<evidence type="ECO:0000313" key="1">
    <source>
        <dbReference type="EMBL" id="KAF6041069.1"/>
    </source>
</evidence>
<proteinExistence type="predicted"/>
<name>A0A7J7KSF4_BUGNE</name>
<dbReference type="Proteomes" id="UP000593567">
    <property type="component" value="Unassembled WGS sequence"/>
</dbReference>